<feature type="transmembrane region" description="Helical" evidence="6">
    <location>
        <begin position="116"/>
        <end position="135"/>
    </location>
</feature>
<name>D9YZ32_PROMI</name>
<evidence type="ECO:0000256" key="6">
    <source>
        <dbReference type="SAM" id="Phobius"/>
    </source>
</evidence>
<dbReference type="GO" id="GO:0005886">
    <property type="term" value="C:plasma membrane"/>
    <property type="evidence" value="ECO:0007669"/>
    <property type="project" value="UniProtKB-SubCell"/>
</dbReference>
<sequence>MTIFKTASIYVLSNIINAAIPFLLLPVITKYLSQEEYGQAAMFQSLVLGLAAFVGLNIQGFSIRKYFDKNDVINTEYLANSNGACFLVLIFTTIITSIFLGIFNKEISNLLSIPSEWINIAVLTSATSFIVQLRLGQWQVRNDAIKYGLLLITQSSLYMGLSLIFIISMKLGSEGRILGQFYSTLIFSIISIGYLYKDKLLKLDNIKYSMLKEIIFYGIPLIPHTFGFFIIYTSDRIILNKYLGLSSVGIYVLAVQVSSVVTILCDSINKAYMPWLFSKLKLNNKNVNLSIVKSTYYYFLFLIFMSFLSFLIGPYIISFIAPTYIEASHIIGYLCLGQAISSMYTTISNYLFYTKNTGVISTITIISGILNAILMAIMIYYSGLFGAALAFCISKLIQLIMVWYISNKYYPMPWFIYR</sequence>
<feature type="transmembrane region" description="Helical" evidence="6">
    <location>
        <begin position="41"/>
        <end position="63"/>
    </location>
</feature>
<feature type="transmembrane region" description="Helical" evidence="6">
    <location>
        <begin position="84"/>
        <end position="104"/>
    </location>
</feature>
<dbReference type="InterPro" id="IPR050833">
    <property type="entry name" value="Poly_Biosynth_Transport"/>
</dbReference>
<reference evidence="7" key="1">
    <citation type="journal article" date="2010" name="Appl. Environ. Microbiol.">
        <title>Molecular and genetic analyses of the putative Proteus O antigen gene locus.</title>
        <authorList>
            <person name="Wang Q."/>
            <person name="Torzewska A."/>
            <person name="Ruan X."/>
            <person name="Wang X."/>
            <person name="Rozalski A."/>
            <person name="Shao Z."/>
            <person name="Guo X."/>
            <person name="Zhou H."/>
            <person name="Feng L."/>
            <person name="Wang L."/>
        </authorList>
    </citation>
    <scope>NUCLEOTIDE SEQUENCE</scope>
    <source>
        <strain evidence="7">Prk 50/57</strain>
    </source>
</reference>
<keyword evidence="2" id="KW-1003">Cell membrane</keyword>
<dbReference type="PANTHER" id="PTHR30250:SF11">
    <property type="entry name" value="O-ANTIGEN TRANSPORTER-RELATED"/>
    <property type="match status" value="1"/>
</dbReference>
<evidence type="ECO:0000256" key="4">
    <source>
        <dbReference type="ARBA" id="ARBA00022989"/>
    </source>
</evidence>
<gene>
    <name evidence="7" type="primary">wzx</name>
</gene>
<feature type="transmembrane region" description="Helical" evidence="6">
    <location>
        <begin position="359"/>
        <end position="381"/>
    </location>
</feature>
<keyword evidence="3 6" id="KW-0812">Transmembrane</keyword>
<evidence type="ECO:0000256" key="2">
    <source>
        <dbReference type="ARBA" id="ARBA00022475"/>
    </source>
</evidence>
<feature type="transmembrane region" description="Helical" evidence="6">
    <location>
        <begin position="295"/>
        <end position="318"/>
    </location>
</feature>
<feature type="transmembrane region" description="Helical" evidence="6">
    <location>
        <begin position="387"/>
        <end position="405"/>
    </location>
</feature>
<accession>D9YZ32</accession>
<keyword evidence="5 6" id="KW-0472">Membrane</keyword>
<evidence type="ECO:0000256" key="3">
    <source>
        <dbReference type="ARBA" id="ARBA00022692"/>
    </source>
</evidence>
<feature type="transmembrane region" description="Helical" evidence="6">
    <location>
        <begin position="147"/>
        <end position="171"/>
    </location>
</feature>
<feature type="transmembrane region" description="Helical" evidence="6">
    <location>
        <begin position="214"/>
        <end position="232"/>
    </location>
</feature>
<feature type="transmembrane region" description="Helical" evidence="6">
    <location>
        <begin position="330"/>
        <end position="352"/>
    </location>
</feature>
<proteinExistence type="predicted"/>
<comment type="subcellular location">
    <subcellularLocation>
        <location evidence="1">Cell membrane</location>
        <topology evidence="1">Multi-pass membrane protein</topology>
    </subcellularLocation>
</comment>
<organism evidence="7">
    <name type="scientific">Proteus mirabilis</name>
    <dbReference type="NCBI Taxonomy" id="584"/>
    <lineage>
        <taxon>Bacteria</taxon>
        <taxon>Pseudomonadati</taxon>
        <taxon>Pseudomonadota</taxon>
        <taxon>Gammaproteobacteria</taxon>
        <taxon>Enterobacterales</taxon>
        <taxon>Morganellaceae</taxon>
        <taxon>Proteus</taxon>
    </lineage>
</organism>
<evidence type="ECO:0000256" key="1">
    <source>
        <dbReference type="ARBA" id="ARBA00004651"/>
    </source>
</evidence>
<dbReference type="InterPro" id="IPR002797">
    <property type="entry name" value="Polysacc_synth"/>
</dbReference>
<feature type="transmembrane region" description="Helical" evidence="6">
    <location>
        <begin position="177"/>
        <end position="196"/>
    </location>
</feature>
<dbReference type="RefSeq" id="WP_036908547.1">
    <property type="nucleotide sequence ID" value="NZ_CAXOLA010000004.1"/>
</dbReference>
<feature type="transmembrane region" description="Helical" evidence="6">
    <location>
        <begin position="244"/>
        <end position="265"/>
    </location>
</feature>
<dbReference type="Pfam" id="PF01943">
    <property type="entry name" value="Polysacc_synt"/>
    <property type="match status" value="1"/>
</dbReference>
<keyword evidence="4 6" id="KW-1133">Transmembrane helix</keyword>
<dbReference type="AlphaFoldDB" id="D9YZ32"/>
<evidence type="ECO:0000256" key="5">
    <source>
        <dbReference type="ARBA" id="ARBA00023136"/>
    </source>
</evidence>
<dbReference type="PATRIC" id="fig|584.131.peg.100"/>
<dbReference type="PANTHER" id="PTHR30250">
    <property type="entry name" value="PST FAMILY PREDICTED COLANIC ACID TRANSPORTER"/>
    <property type="match status" value="1"/>
</dbReference>
<protein>
    <submittedName>
        <fullName evidence="7">Wzx</fullName>
    </submittedName>
</protein>
<dbReference type="EMBL" id="GU254062">
    <property type="protein sequence ID" value="ADL32319.1"/>
    <property type="molecule type" value="Genomic_DNA"/>
</dbReference>
<evidence type="ECO:0000313" key="7">
    <source>
        <dbReference type="EMBL" id="ADL32319.1"/>
    </source>
</evidence>
<feature type="transmembrane region" description="Helical" evidence="6">
    <location>
        <begin position="7"/>
        <end position="29"/>
    </location>
</feature>